<dbReference type="InterPro" id="IPR015422">
    <property type="entry name" value="PyrdxlP-dep_Trfase_small"/>
</dbReference>
<proteinExistence type="predicted"/>
<organism evidence="1 2">
    <name type="scientific">Mycobacterium aquaticum</name>
    <dbReference type="NCBI Taxonomy" id="1927124"/>
    <lineage>
        <taxon>Bacteria</taxon>
        <taxon>Bacillati</taxon>
        <taxon>Actinomycetota</taxon>
        <taxon>Actinomycetes</taxon>
        <taxon>Mycobacteriales</taxon>
        <taxon>Mycobacteriaceae</taxon>
        <taxon>Mycobacterium</taxon>
    </lineage>
</organism>
<dbReference type="Proteomes" id="UP000192448">
    <property type="component" value="Unassembled WGS sequence"/>
</dbReference>
<dbReference type="SUPFAM" id="SSF53383">
    <property type="entry name" value="PLP-dependent transferases"/>
    <property type="match status" value="1"/>
</dbReference>
<dbReference type="AlphaFoldDB" id="A0A1X0B9A2"/>
<dbReference type="InterPro" id="IPR015424">
    <property type="entry name" value="PyrdxlP-dep_Trfase"/>
</dbReference>
<gene>
    <name evidence="1" type="ORF">BST13_05280</name>
</gene>
<dbReference type="EMBL" id="MVHF01000003">
    <property type="protein sequence ID" value="ORA38779.1"/>
    <property type="molecule type" value="Genomic_DNA"/>
</dbReference>
<keyword evidence="2" id="KW-1185">Reference proteome</keyword>
<evidence type="ECO:0008006" key="3">
    <source>
        <dbReference type="Google" id="ProtNLM"/>
    </source>
</evidence>
<dbReference type="STRING" id="1927124.BST13_05280"/>
<accession>A0A1X0B9A2</accession>
<evidence type="ECO:0000313" key="1">
    <source>
        <dbReference type="EMBL" id="ORA38779.1"/>
    </source>
</evidence>
<evidence type="ECO:0000313" key="2">
    <source>
        <dbReference type="Proteomes" id="UP000192448"/>
    </source>
</evidence>
<sequence length="66" mass="6952">MHLWVRLPAGADPDAAAARALAAGVLVSSGVPWYPAEPSVPHLRLSYGCSDVERITEGVRRLATAV</sequence>
<comment type="caution">
    <text evidence="1">The sequence shown here is derived from an EMBL/GenBank/DDBJ whole genome shotgun (WGS) entry which is preliminary data.</text>
</comment>
<name>A0A1X0B9A2_9MYCO</name>
<protein>
    <recommendedName>
        <fullName evidence="3">Aminotransferase class I/classII domain-containing protein</fullName>
    </recommendedName>
</protein>
<reference evidence="1 2" key="1">
    <citation type="submission" date="2017-02" db="EMBL/GenBank/DDBJ databases">
        <title>The new phylogeny of genus Mycobacterium.</title>
        <authorList>
            <person name="Tortoli E."/>
            <person name="Trovato A."/>
            <person name="Cirillo D.M."/>
        </authorList>
    </citation>
    <scope>NUCLEOTIDE SEQUENCE [LARGE SCALE GENOMIC DNA]</scope>
    <source>
        <strain evidence="1 2">RW6</strain>
    </source>
</reference>
<dbReference type="Gene3D" id="3.90.1150.10">
    <property type="entry name" value="Aspartate Aminotransferase, domain 1"/>
    <property type="match status" value="1"/>
</dbReference>